<protein>
    <submittedName>
        <fullName evidence="2">Uncharacterized protein</fullName>
    </submittedName>
</protein>
<name>A0A923PP72_9BACT</name>
<feature type="chain" id="PRO_5037471877" evidence="1">
    <location>
        <begin position="21"/>
        <end position="738"/>
    </location>
</feature>
<reference evidence="2" key="1">
    <citation type="submission" date="2020-08" db="EMBL/GenBank/DDBJ databases">
        <title>Lewinella bacteria from marine environments.</title>
        <authorList>
            <person name="Zhong Y."/>
        </authorList>
    </citation>
    <scope>NUCLEOTIDE SEQUENCE</scope>
    <source>
        <strain evidence="2">KCTC 42187</strain>
    </source>
</reference>
<accession>A0A923PP72</accession>
<evidence type="ECO:0000313" key="2">
    <source>
        <dbReference type="EMBL" id="MBC6994863.1"/>
    </source>
</evidence>
<comment type="caution">
    <text evidence="2">The sequence shown here is derived from an EMBL/GenBank/DDBJ whole genome shotgun (WGS) entry which is preliminary data.</text>
</comment>
<dbReference type="EMBL" id="JACSIT010000106">
    <property type="protein sequence ID" value="MBC6994863.1"/>
    <property type="molecule type" value="Genomic_DNA"/>
</dbReference>
<proteinExistence type="predicted"/>
<sequence length="738" mass="80767">MRATFFCICVALSFSSGLLASNESCPYIHFGIPQIINLHSGERIVFSPENPNDLLGITAVMFESGKGKSGEAKLQNGYFAIDLASVDPTTTIFYTDRCGNERLIRLGKDIVKADYWYSASRSFHDFLKDAYNNKGYIETEALLDLVLTSDYNPVEKASFVQHHFLSGKPVFEFEDLLSREQVLKHLKGQNGEKVAKCDCSGLSVPAEYQLSPGDIRNAEGPNGFYELGQNTGQPNPRHVANLNGRELEFFQGGVGPAKTWFAYSDGWKRDGGDFWGGEVGNSNASATPAVTDALLPNFGARIGQIFTLICSGGATRVDPNCQCEKEVEIRWFYESTIDVRAQKLQSGNGNRAVAIGEDVAVAYSVQENGPNINPTLFIPGVLRNFNSAACESNPNDSWIGDALQLTFLVAATVASIVFGGDLVGTTPSVPEQTALLAVQSGLVNQTIAQVGELLDGQPAQMVPAATCGVNAQGTPSQLVATPKEYVLEPGKSLYVGIMSSARMVSRGTRSWQSEVIIKSDFYLTAFLPAGALSGNNEPDCCDPNVQAFYWSHSFDPSLVQHNYIPAPEFSFIPPSDKTELRSKVAREIFAASPRNEFRLTPDERGDFSVPFDYAHLIGRSKFSANFCNIGFTGSDGEDPFPDIENPFHDNGTSVNKSVRSSTVKLIIYDVMGRIVQQEKTTLDRFAVPESGAWRFSPELLRKYLQSKQRSISGGQVYFVSLYNEANGEVIFQEKMVVQ</sequence>
<dbReference type="AlphaFoldDB" id="A0A923PP72"/>
<gene>
    <name evidence="2" type="ORF">H9S92_11860</name>
</gene>
<organism evidence="2 3">
    <name type="scientific">Neolewinella lacunae</name>
    <dbReference type="NCBI Taxonomy" id="1517758"/>
    <lineage>
        <taxon>Bacteria</taxon>
        <taxon>Pseudomonadati</taxon>
        <taxon>Bacteroidota</taxon>
        <taxon>Saprospiria</taxon>
        <taxon>Saprospirales</taxon>
        <taxon>Lewinellaceae</taxon>
        <taxon>Neolewinella</taxon>
    </lineage>
</organism>
<dbReference type="Proteomes" id="UP000650081">
    <property type="component" value="Unassembled WGS sequence"/>
</dbReference>
<keyword evidence="1" id="KW-0732">Signal</keyword>
<dbReference type="RefSeq" id="WP_187466934.1">
    <property type="nucleotide sequence ID" value="NZ_JACSIT010000106.1"/>
</dbReference>
<keyword evidence="3" id="KW-1185">Reference proteome</keyword>
<feature type="signal peptide" evidence="1">
    <location>
        <begin position="1"/>
        <end position="20"/>
    </location>
</feature>
<evidence type="ECO:0000313" key="3">
    <source>
        <dbReference type="Proteomes" id="UP000650081"/>
    </source>
</evidence>
<evidence type="ECO:0000256" key="1">
    <source>
        <dbReference type="SAM" id="SignalP"/>
    </source>
</evidence>